<comment type="caution">
    <text evidence="4">The sequence shown here is derived from an EMBL/GenBank/DDBJ whole genome shotgun (WGS) entry which is preliminary data.</text>
</comment>
<dbReference type="InterPro" id="IPR050595">
    <property type="entry name" value="Bact_response_regulator"/>
</dbReference>
<dbReference type="InterPro" id="IPR001789">
    <property type="entry name" value="Sig_transdc_resp-reg_receiver"/>
</dbReference>
<feature type="modified residue" description="4-aspartylphosphate" evidence="2">
    <location>
        <position position="56"/>
    </location>
</feature>
<dbReference type="PANTHER" id="PTHR44591">
    <property type="entry name" value="STRESS RESPONSE REGULATOR PROTEIN 1"/>
    <property type="match status" value="1"/>
</dbReference>
<evidence type="ECO:0000256" key="2">
    <source>
        <dbReference type="PROSITE-ProRule" id="PRU00169"/>
    </source>
</evidence>
<feature type="domain" description="Response regulatory" evidence="3">
    <location>
        <begin position="7"/>
        <end position="118"/>
    </location>
</feature>
<keyword evidence="1 2" id="KW-0597">Phosphoprotein</keyword>
<dbReference type="Pfam" id="PF00072">
    <property type="entry name" value="Response_reg"/>
    <property type="match status" value="1"/>
</dbReference>
<dbReference type="RefSeq" id="WP_128911107.1">
    <property type="nucleotide sequence ID" value="NZ_RDSM01000001.1"/>
</dbReference>
<reference evidence="5" key="2">
    <citation type="submission" date="2019-02" db="EMBL/GenBank/DDBJ databases">
        <title>Granulicella sibirica sp. nov., a psychrotolerant acidobacterium isolated from an organic soil layer in forested tundra, West Siberia.</title>
        <authorList>
            <person name="Oshkin I.Y."/>
            <person name="Kulichevskaya I.S."/>
            <person name="Rijpstra W.I.C."/>
            <person name="Sinninghe Damste J.S."/>
            <person name="Rakitin A.L."/>
            <person name="Ravin N.V."/>
            <person name="Dedysh S.N."/>
        </authorList>
    </citation>
    <scope>NUCLEOTIDE SEQUENCE [LARGE SCALE GENOMIC DNA]</scope>
    <source>
        <strain evidence="5">AF10</strain>
    </source>
</reference>
<protein>
    <submittedName>
        <fullName evidence="4">DNA-binding response regulator</fullName>
    </submittedName>
</protein>
<dbReference type="EMBL" id="RDSM01000001">
    <property type="protein sequence ID" value="RXH56846.1"/>
    <property type="molecule type" value="Genomic_DNA"/>
</dbReference>
<dbReference type="PANTHER" id="PTHR44591:SF3">
    <property type="entry name" value="RESPONSE REGULATORY DOMAIN-CONTAINING PROTEIN"/>
    <property type="match status" value="1"/>
</dbReference>
<dbReference type="GO" id="GO:0003677">
    <property type="term" value="F:DNA binding"/>
    <property type="evidence" value="ECO:0007669"/>
    <property type="project" value="UniProtKB-KW"/>
</dbReference>
<evidence type="ECO:0000313" key="4">
    <source>
        <dbReference type="EMBL" id="RXH56846.1"/>
    </source>
</evidence>
<name>A0A4Q0T5E9_9BACT</name>
<reference evidence="4 5" key="1">
    <citation type="submission" date="2018-11" db="EMBL/GenBank/DDBJ databases">
        <authorList>
            <person name="Mardanov A.V."/>
            <person name="Ravin N.V."/>
            <person name="Dedysh S.N."/>
        </authorList>
    </citation>
    <scope>NUCLEOTIDE SEQUENCE [LARGE SCALE GENOMIC DNA]</scope>
    <source>
        <strain evidence="4 5">AF10</strain>
    </source>
</reference>
<proteinExistence type="predicted"/>
<keyword evidence="4" id="KW-0238">DNA-binding</keyword>
<dbReference type="SUPFAM" id="SSF52172">
    <property type="entry name" value="CheY-like"/>
    <property type="match status" value="1"/>
</dbReference>
<dbReference type="SMART" id="SM00448">
    <property type="entry name" value="REC"/>
    <property type="match status" value="1"/>
</dbReference>
<dbReference type="Gene3D" id="3.40.50.2300">
    <property type="match status" value="1"/>
</dbReference>
<dbReference type="OrthoDB" id="9800897at2"/>
<evidence type="ECO:0000313" key="5">
    <source>
        <dbReference type="Proteomes" id="UP000289437"/>
    </source>
</evidence>
<sequence length="124" mass="13405">MSQRSRLILCVDDEVVGLQVRKILLERAGYRVLTALDGRSGLEVFAKEPIQAVILDYTMPGMNGGEVANRMRQTKPHIPILLLSANIAVPADITALVDVYMTKGEGAPVLLQKLGSLLPEAAPL</sequence>
<dbReference type="InterPro" id="IPR011006">
    <property type="entry name" value="CheY-like_superfamily"/>
</dbReference>
<evidence type="ECO:0000259" key="3">
    <source>
        <dbReference type="PROSITE" id="PS50110"/>
    </source>
</evidence>
<dbReference type="PROSITE" id="PS50110">
    <property type="entry name" value="RESPONSE_REGULATORY"/>
    <property type="match status" value="1"/>
</dbReference>
<keyword evidence="5" id="KW-1185">Reference proteome</keyword>
<evidence type="ECO:0000256" key="1">
    <source>
        <dbReference type="ARBA" id="ARBA00022553"/>
    </source>
</evidence>
<dbReference type="AlphaFoldDB" id="A0A4Q0T5E9"/>
<accession>A0A4Q0T5E9</accession>
<organism evidence="4 5">
    <name type="scientific">Granulicella sibirica</name>
    <dbReference type="NCBI Taxonomy" id="2479048"/>
    <lineage>
        <taxon>Bacteria</taxon>
        <taxon>Pseudomonadati</taxon>
        <taxon>Acidobacteriota</taxon>
        <taxon>Terriglobia</taxon>
        <taxon>Terriglobales</taxon>
        <taxon>Acidobacteriaceae</taxon>
        <taxon>Granulicella</taxon>
    </lineage>
</organism>
<dbReference type="GO" id="GO:0000160">
    <property type="term" value="P:phosphorelay signal transduction system"/>
    <property type="evidence" value="ECO:0007669"/>
    <property type="project" value="InterPro"/>
</dbReference>
<gene>
    <name evidence="4" type="ORF">GRAN_0156</name>
</gene>
<dbReference type="Proteomes" id="UP000289437">
    <property type="component" value="Unassembled WGS sequence"/>
</dbReference>